<dbReference type="eggNOG" id="ENOG502QUYI">
    <property type="taxonomic scope" value="Eukaryota"/>
</dbReference>
<evidence type="ECO:0000256" key="17">
    <source>
        <dbReference type="PIRNR" id="PIRNR038193"/>
    </source>
</evidence>
<dbReference type="GO" id="GO:0030971">
    <property type="term" value="F:receptor tyrosine kinase binding"/>
    <property type="evidence" value="ECO:0007669"/>
    <property type="project" value="Ensembl"/>
</dbReference>
<dbReference type="OMA" id="TKNRESC"/>
<keyword evidence="7 22" id="KW-0732">Signal</keyword>
<dbReference type="SUPFAM" id="SSF51445">
    <property type="entry name" value="(Trans)glycosidases"/>
    <property type="match status" value="1"/>
</dbReference>
<dbReference type="GO" id="GO:0005975">
    <property type="term" value="P:carbohydrate metabolic process"/>
    <property type="evidence" value="ECO:0007669"/>
    <property type="project" value="UniProtKB-UniRule"/>
</dbReference>
<dbReference type="GO" id="GO:0042307">
    <property type="term" value="P:positive regulation of protein import into nucleus"/>
    <property type="evidence" value="ECO:0007669"/>
    <property type="project" value="Ensembl"/>
</dbReference>
<dbReference type="GO" id="GO:0005902">
    <property type="term" value="C:microvillus"/>
    <property type="evidence" value="ECO:0007669"/>
    <property type="project" value="Ensembl"/>
</dbReference>
<name>G3TYG2_LOXAF</name>
<dbReference type="GO" id="GO:0003713">
    <property type="term" value="F:transcription coactivator activity"/>
    <property type="evidence" value="ECO:0007669"/>
    <property type="project" value="Ensembl"/>
</dbReference>
<reference evidence="23" key="3">
    <citation type="submission" date="2025-09" db="UniProtKB">
        <authorList>
            <consortium name="Ensembl"/>
        </authorList>
    </citation>
    <scope>IDENTIFICATION</scope>
    <source>
        <strain evidence="23">Isolate ISIS603380</strain>
    </source>
</reference>
<dbReference type="InterPro" id="IPR013785">
    <property type="entry name" value="Aldolase_TIM"/>
</dbReference>
<keyword evidence="5" id="KW-0245">EGF-like domain</keyword>
<evidence type="ECO:0000256" key="15">
    <source>
        <dbReference type="ARBA" id="ARBA00093332"/>
    </source>
</evidence>
<keyword evidence="6" id="KW-0336">GPI-anchor</keyword>
<dbReference type="FunCoup" id="G3TYG2">
    <property type="interactions" value="21"/>
</dbReference>
<dbReference type="GO" id="GO:0050729">
    <property type="term" value="P:positive regulation of inflammatory response"/>
    <property type="evidence" value="ECO:0007669"/>
    <property type="project" value="Ensembl"/>
</dbReference>
<dbReference type="GO" id="GO:0002244">
    <property type="term" value="P:hematopoietic progenitor cell differentiation"/>
    <property type="evidence" value="ECO:0007669"/>
    <property type="project" value="Ensembl"/>
</dbReference>
<dbReference type="PRINTS" id="PR00846">
    <property type="entry name" value="GLHYDRLASE56"/>
</dbReference>
<dbReference type="GO" id="GO:0071560">
    <property type="term" value="P:cellular response to transforming growth factor beta stimulus"/>
    <property type="evidence" value="ECO:0007669"/>
    <property type="project" value="Ensembl"/>
</dbReference>
<keyword evidence="13" id="KW-0449">Lipoprotein</keyword>
<dbReference type="GO" id="GO:0071347">
    <property type="term" value="P:cellular response to interleukin-1"/>
    <property type="evidence" value="ECO:0007669"/>
    <property type="project" value="Ensembl"/>
</dbReference>
<feature type="chain" id="PRO_5003456036" description="Hyaluronidase" evidence="22">
    <location>
        <begin position="21"/>
        <end position="475"/>
    </location>
</feature>
<organism evidence="23 24">
    <name type="scientific">Loxodonta africana</name>
    <name type="common">African elephant</name>
    <dbReference type="NCBI Taxonomy" id="9785"/>
    <lineage>
        <taxon>Eukaryota</taxon>
        <taxon>Metazoa</taxon>
        <taxon>Chordata</taxon>
        <taxon>Craniata</taxon>
        <taxon>Vertebrata</taxon>
        <taxon>Euteleostomi</taxon>
        <taxon>Mammalia</taxon>
        <taxon>Eutheria</taxon>
        <taxon>Afrotheria</taxon>
        <taxon>Proboscidea</taxon>
        <taxon>Elephantidae</taxon>
        <taxon>Loxodonta</taxon>
    </lineage>
</organism>
<dbReference type="PIRSF" id="PIRSF038193">
    <property type="entry name" value="Hyaluronidase"/>
    <property type="match status" value="1"/>
</dbReference>
<dbReference type="GO" id="GO:0032755">
    <property type="term" value="P:positive regulation of interleukin-6 production"/>
    <property type="evidence" value="ECO:0007669"/>
    <property type="project" value="Ensembl"/>
</dbReference>
<dbReference type="GO" id="GO:0001618">
    <property type="term" value="F:virus receptor activity"/>
    <property type="evidence" value="ECO:0007669"/>
    <property type="project" value="Ensembl"/>
</dbReference>
<dbReference type="GeneTree" id="ENSGT01020000230364"/>
<evidence type="ECO:0000313" key="23">
    <source>
        <dbReference type="Ensembl" id="ENSLAFP00000020620.1"/>
    </source>
</evidence>
<dbReference type="InterPro" id="IPR017853">
    <property type="entry name" value="GH"/>
</dbReference>
<evidence type="ECO:0000256" key="18">
    <source>
        <dbReference type="PIRSR" id="PIRSR038193-1"/>
    </source>
</evidence>
<sequence>MQAGPSPSVTLALMLAVAWATELKPTAPPIFTGRPFVVAWDVPTQDCGPRHKVPLDLKVFDVQASPNEGWVNQNITIFYYDRLGLYPRFDSEGRSVHGGLPQNGSLPAHLKTLKAHVVHYIRTQEPAGLAIIDWEDWRPVWVRNWQDKDVYRQLSRQVVANRHPDWPQDCVSKQAQYEFEYAARQFMLETLRWVKAVRPRHLWGFYLFPDCYNHDYVQNWATYTGRCPDVEVARNDQLAWLWAESTALFPSVYLDEILASSAHGRKFVSFRVQEALRVAHTHHANHALPVYVFTRPTYSRGLTGLSEMDLISTIGESAALGAAGVILWGDAGYTTSTERITCRYFKNYLTQLLVPYVVNVSWAAQYCSSAQCHGHGRCVRRDPSANAFLHLSTSSFRLVPGHGPGEPQLRPEGELSRADLDHLQTHFRCQCYLGWGGEQCQWDHGKAAGGASQAWAGPHLPSLLALTALPLTWTL</sequence>
<dbReference type="GO" id="GO:0048471">
    <property type="term" value="C:perinuclear region of cytoplasm"/>
    <property type="evidence" value="ECO:0007669"/>
    <property type="project" value="Ensembl"/>
</dbReference>
<dbReference type="Ensembl" id="ENSLAFT00000033605.1">
    <property type="protein sequence ID" value="ENSLAFP00000020620.1"/>
    <property type="gene ID" value="ENSLAFG00000010918.3"/>
</dbReference>
<dbReference type="GO" id="GO:0004415">
    <property type="term" value="F:hyalurononglucosaminidase activity"/>
    <property type="evidence" value="ECO:0007669"/>
    <property type="project" value="UniProtKB-UniRule"/>
</dbReference>
<evidence type="ECO:0000256" key="10">
    <source>
        <dbReference type="ARBA" id="ARBA00023157"/>
    </source>
</evidence>
<evidence type="ECO:0000256" key="8">
    <source>
        <dbReference type="ARBA" id="ARBA00022801"/>
    </source>
</evidence>
<evidence type="ECO:0000256" key="9">
    <source>
        <dbReference type="ARBA" id="ARBA00023136"/>
    </source>
</evidence>
<dbReference type="AlphaFoldDB" id="G3TYG2"/>
<evidence type="ECO:0000256" key="20">
    <source>
        <dbReference type="PIRSR" id="PIRSR038193-3"/>
    </source>
</evidence>
<feature type="disulfide bond" evidence="20">
    <location>
        <begin position="211"/>
        <end position="227"/>
    </location>
</feature>
<keyword evidence="10 20" id="KW-1015">Disulfide bond</keyword>
<dbReference type="GO" id="GO:0045121">
    <property type="term" value="C:membrane raft"/>
    <property type="evidence" value="ECO:0007669"/>
    <property type="project" value="Ensembl"/>
</dbReference>
<evidence type="ECO:0000256" key="4">
    <source>
        <dbReference type="ARBA" id="ARBA00022475"/>
    </source>
</evidence>
<dbReference type="GO" id="GO:0000302">
    <property type="term" value="P:response to reactive oxygen species"/>
    <property type="evidence" value="ECO:0007669"/>
    <property type="project" value="Ensembl"/>
</dbReference>
<reference evidence="23 24" key="1">
    <citation type="submission" date="2009-06" db="EMBL/GenBank/DDBJ databases">
        <title>The Genome Sequence of Loxodonta africana (African elephant).</title>
        <authorList>
            <person name="Di Palma F."/>
            <person name="Heiman D."/>
            <person name="Young S."/>
            <person name="Johnson J."/>
            <person name="Lander E.S."/>
            <person name="Lindblad-Toh K."/>
        </authorList>
    </citation>
    <scope>NUCLEOTIDE SEQUENCE [LARGE SCALE GENOMIC DNA]</scope>
    <source>
        <strain evidence="23 24">Isolate ISIS603380</strain>
    </source>
</reference>
<dbReference type="GO" id="GO:0030294">
    <property type="term" value="F:receptor signaling protein tyrosine kinase inhibitor activity"/>
    <property type="evidence" value="ECO:0007669"/>
    <property type="project" value="Ensembl"/>
</dbReference>
<dbReference type="PANTHER" id="PTHR11769:SF6">
    <property type="entry name" value="HYALURONIDASE-2"/>
    <property type="match status" value="1"/>
</dbReference>
<dbReference type="Gene3D" id="3.20.20.70">
    <property type="entry name" value="Aldolase class I"/>
    <property type="match status" value="1"/>
</dbReference>
<feature type="disulfide bond" evidence="20">
    <location>
        <begin position="367"/>
        <end position="378"/>
    </location>
</feature>
<comment type="similarity">
    <text evidence="3 17 21">Belongs to the glycosyl hydrolase 56 family.</text>
</comment>
<dbReference type="Proteomes" id="UP000007646">
    <property type="component" value="Unassembled WGS sequence"/>
</dbReference>
<keyword evidence="24" id="KW-1185">Reference proteome</keyword>
<evidence type="ECO:0000256" key="11">
    <source>
        <dbReference type="ARBA" id="ARBA00023170"/>
    </source>
</evidence>
<evidence type="ECO:0000256" key="21">
    <source>
        <dbReference type="RuleBase" id="RU610713"/>
    </source>
</evidence>
<dbReference type="GO" id="GO:0045944">
    <property type="term" value="P:positive regulation of transcription by RNA polymerase II"/>
    <property type="evidence" value="ECO:0007669"/>
    <property type="project" value="Ensembl"/>
</dbReference>
<evidence type="ECO:0000313" key="24">
    <source>
        <dbReference type="Proteomes" id="UP000007646"/>
    </source>
</evidence>
<comment type="function">
    <text evidence="15">Catalyzes hyaluronan degradation into small fragments that are endocytosed and degraded in lysosomes by HYAL1 and exoglycosidases. Essential for the breakdown of extracellular matrix hyaluronan.</text>
</comment>
<feature type="disulfide bond" evidence="20">
    <location>
        <begin position="431"/>
        <end position="440"/>
    </location>
</feature>
<dbReference type="GO" id="GO:0051607">
    <property type="term" value="P:defense response to virus"/>
    <property type="evidence" value="ECO:0007669"/>
    <property type="project" value="Ensembl"/>
</dbReference>
<protein>
    <recommendedName>
        <fullName evidence="21">Hyaluronidase</fullName>
        <ecNumber evidence="21">3.2.1.35</ecNumber>
    </recommendedName>
</protein>
<evidence type="ECO:0000256" key="3">
    <source>
        <dbReference type="ARBA" id="ARBA00008871"/>
    </source>
</evidence>
<dbReference type="GO" id="GO:0048705">
    <property type="term" value="P:skeletal system morphogenesis"/>
    <property type="evidence" value="ECO:0007669"/>
    <property type="project" value="Ensembl"/>
</dbReference>
<evidence type="ECO:0000256" key="2">
    <source>
        <dbReference type="ARBA" id="ARBA00004609"/>
    </source>
</evidence>
<dbReference type="InterPro" id="IPR018155">
    <property type="entry name" value="Hyaluronidase"/>
</dbReference>
<dbReference type="STRING" id="9785.ENSLAFP00000020620"/>
<evidence type="ECO:0000256" key="14">
    <source>
        <dbReference type="ARBA" id="ARBA00023295"/>
    </source>
</evidence>
<dbReference type="GO" id="GO:0071356">
    <property type="term" value="P:cellular response to tumor necrosis factor"/>
    <property type="evidence" value="ECO:0007669"/>
    <property type="project" value="Ensembl"/>
</dbReference>
<evidence type="ECO:0000256" key="5">
    <source>
        <dbReference type="ARBA" id="ARBA00022536"/>
    </source>
</evidence>
<dbReference type="GO" id="GO:0050431">
    <property type="term" value="F:transforming growth factor beta binding"/>
    <property type="evidence" value="ECO:0007669"/>
    <property type="project" value="Ensembl"/>
</dbReference>
<dbReference type="EC" id="3.2.1.35" evidence="21"/>
<dbReference type="GlyCosmos" id="G3TYG2">
    <property type="glycosylation" value="1 site, No reported glycans"/>
</dbReference>
<feature type="disulfide bond" evidence="20">
    <location>
        <begin position="372"/>
        <end position="429"/>
    </location>
</feature>
<accession>G3TYG2</accession>
<dbReference type="GO" id="GO:0016324">
    <property type="term" value="C:apical plasma membrane"/>
    <property type="evidence" value="ECO:0007669"/>
    <property type="project" value="Ensembl"/>
</dbReference>
<dbReference type="GO" id="GO:0042117">
    <property type="term" value="P:monocyte activation"/>
    <property type="evidence" value="ECO:0007669"/>
    <property type="project" value="Ensembl"/>
</dbReference>
<dbReference type="GO" id="GO:0051898">
    <property type="term" value="P:negative regulation of phosphatidylinositol 3-kinase/protein kinase B signal transduction"/>
    <property type="evidence" value="ECO:0007669"/>
    <property type="project" value="Ensembl"/>
</dbReference>
<dbReference type="GO" id="GO:0005540">
    <property type="term" value="F:hyaluronic acid binding"/>
    <property type="evidence" value="ECO:0007669"/>
    <property type="project" value="Ensembl"/>
</dbReference>
<dbReference type="InParanoid" id="G3TYG2"/>
<dbReference type="GO" id="GO:0005829">
    <property type="term" value="C:cytosol"/>
    <property type="evidence" value="ECO:0007669"/>
    <property type="project" value="Ensembl"/>
</dbReference>
<dbReference type="GO" id="GO:0071493">
    <property type="term" value="P:cellular response to UV-B"/>
    <property type="evidence" value="ECO:0007669"/>
    <property type="project" value="Ensembl"/>
</dbReference>
<dbReference type="GO" id="GO:0046677">
    <property type="term" value="P:response to antibiotic"/>
    <property type="evidence" value="ECO:0007669"/>
    <property type="project" value="Ensembl"/>
</dbReference>
<keyword evidence="12" id="KW-0325">Glycoprotein</keyword>
<keyword evidence="8 21" id="KW-0378">Hydrolase</keyword>
<feature type="signal peptide" evidence="22">
    <location>
        <begin position="1"/>
        <end position="20"/>
    </location>
</feature>
<evidence type="ECO:0000256" key="13">
    <source>
        <dbReference type="ARBA" id="ARBA00023288"/>
    </source>
</evidence>
<dbReference type="GO" id="GO:2001238">
    <property type="term" value="P:positive regulation of extrinsic apoptotic signaling pathway"/>
    <property type="evidence" value="ECO:0007669"/>
    <property type="project" value="Ensembl"/>
</dbReference>
<dbReference type="GO" id="GO:0030214">
    <property type="term" value="P:hyaluronan catabolic process"/>
    <property type="evidence" value="ECO:0007669"/>
    <property type="project" value="Ensembl"/>
</dbReference>
<comment type="catalytic activity">
    <reaction evidence="1 21">
        <text>Random hydrolysis of (1-&gt;4)-linkages between N-acetyl-beta-D-glucosamine and D-glucuronate residues in hyaluronate.</text>
        <dbReference type="EC" id="3.2.1.35"/>
    </reaction>
</comment>
<dbReference type="PANTHER" id="PTHR11769">
    <property type="entry name" value="HYALURONIDASE"/>
    <property type="match status" value="1"/>
</dbReference>
<keyword evidence="11" id="KW-0675">Receptor</keyword>
<dbReference type="GO" id="GO:0033906">
    <property type="term" value="F:hyaluronoglucuronidase activity"/>
    <property type="evidence" value="ECO:0007669"/>
    <property type="project" value="Ensembl"/>
</dbReference>
<dbReference type="GO" id="GO:0005764">
    <property type="term" value="C:lysosome"/>
    <property type="evidence" value="ECO:0007669"/>
    <property type="project" value="Ensembl"/>
</dbReference>
<dbReference type="GO" id="GO:0030139">
    <property type="term" value="C:endocytic vesicle"/>
    <property type="evidence" value="ECO:0007669"/>
    <property type="project" value="Ensembl"/>
</dbReference>
<gene>
    <name evidence="23" type="primary">HYAL2</name>
</gene>
<feature type="disulfide bond" evidence="20">
    <location>
        <begin position="47"/>
        <end position="342"/>
    </location>
</feature>
<reference evidence="23" key="2">
    <citation type="submission" date="2025-08" db="UniProtKB">
        <authorList>
            <consortium name="Ensembl"/>
        </authorList>
    </citation>
    <scope>IDENTIFICATION</scope>
    <source>
        <strain evidence="23">Isolate ISIS603380</strain>
    </source>
</reference>
<dbReference type="FunFam" id="3.20.20.70:FF:000065">
    <property type="entry name" value="Hyaluronidase"/>
    <property type="match status" value="1"/>
</dbReference>
<keyword evidence="14 21" id="KW-0326">Glycosidase</keyword>
<feature type="glycosylation site" description="N-linked (GlcNAc...) asparagine" evidence="19">
    <location>
        <position position="359"/>
    </location>
</feature>
<evidence type="ECO:0000256" key="6">
    <source>
        <dbReference type="ARBA" id="ARBA00022622"/>
    </source>
</evidence>
<dbReference type="Pfam" id="PF01630">
    <property type="entry name" value="Glyco_hydro_56"/>
    <property type="match status" value="1"/>
</dbReference>
<feature type="active site" description="Proton donor" evidence="18">
    <location>
        <position position="135"/>
    </location>
</feature>
<dbReference type="GO" id="GO:0032757">
    <property type="term" value="P:positive regulation of interleukin-8 production"/>
    <property type="evidence" value="ECO:0007669"/>
    <property type="project" value="Ensembl"/>
</dbReference>
<dbReference type="GO" id="GO:0060586">
    <property type="term" value="P:multicellular organismal-level iron ion homeostasis"/>
    <property type="evidence" value="ECO:0007669"/>
    <property type="project" value="Ensembl"/>
</dbReference>
<evidence type="ECO:0000256" key="12">
    <source>
        <dbReference type="ARBA" id="ARBA00023180"/>
    </source>
</evidence>
<evidence type="ECO:0000256" key="7">
    <source>
        <dbReference type="ARBA" id="ARBA00022729"/>
    </source>
</evidence>
<dbReference type="GO" id="GO:0044344">
    <property type="term" value="P:cellular response to fibroblast growth factor stimulus"/>
    <property type="evidence" value="ECO:0007669"/>
    <property type="project" value="Ensembl"/>
</dbReference>
<evidence type="ECO:0000256" key="16">
    <source>
        <dbReference type="ARBA" id="ARBA00093545"/>
    </source>
</evidence>
<comment type="subunit">
    <text evidence="16">Interacts with MST1R.</text>
</comment>
<evidence type="ECO:0000256" key="22">
    <source>
        <dbReference type="SAM" id="SignalP"/>
    </source>
</evidence>
<keyword evidence="4" id="KW-1003">Cell membrane</keyword>
<dbReference type="GO" id="GO:0009897">
    <property type="term" value="C:external side of plasma membrane"/>
    <property type="evidence" value="ECO:0007669"/>
    <property type="project" value="Ensembl"/>
</dbReference>
<dbReference type="GO" id="GO:0090575">
    <property type="term" value="C:RNA polymerase II transcription regulator complex"/>
    <property type="evidence" value="ECO:0007669"/>
    <property type="project" value="Ensembl"/>
</dbReference>
<evidence type="ECO:0000256" key="19">
    <source>
        <dbReference type="PIRSR" id="PIRSR038193-2"/>
    </source>
</evidence>
<proteinExistence type="inferred from homology"/>
<comment type="subcellular location">
    <subcellularLocation>
        <location evidence="2">Cell membrane</location>
        <topology evidence="2">Lipid-anchor</topology>
        <topology evidence="2">GPI-anchor</topology>
    </subcellularLocation>
</comment>
<evidence type="ECO:0000256" key="1">
    <source>
        <dbReference type="ARBA" id="ARBA00000251"/>
    </source>
</evidence>
<dbReference type="GO" id="GO:0030308">
    <property type="term" value="P:negative regulation of cell growth"/>
    <property type="evidence" value="ECO:0007669"/>
    <property type="project" value="Ensembl"/>
</dbReference>
<keyword evidence="9" id="KW-0472">Membrane</keyword>
<dbReference type="GO" id="GO:0051216">
    <property type="term" value="P:cartilage development"/>
    <property type="evidence" value="ECO:0007669"/>
    <property type="project" value="Ensembl"/>
</dbReference>
<dbReference type="GO" id="GO:0010764">
    <property type="term" value="P:negative regulation of fibroblast migration"/>
    <property type="evidence" value="ECO:0007669"/>
    <property type="project" value="Ensembl"/>
</dbReference>